<feature type="active site" description="Proton donor/acceptor" evidence="7">
    <location>
        <position position="449"/>
    </location>
</feature>
<dbReference type="InterPro" id="IPR052905">
    <property type="entry name" value="LD-transpeptidase_YkuD-like"/>
</dbReference>
<evidence type="ECO:0000256" key="6">
    <source>
        <dbReference type="ARBA" id="ARBA00023316"/>
    </source>
</evidence>
<dbReference type="EMBL" id="CP010802">
    <property type="protein sequence ID" value="ALC15220.1"/>
    <property type="molecule type" value="Genomic_DNA"/>
</dbReference>
<dbReference type="UniPathway" id="UPA00219"/>
<evidence type="ECO:0000256" key="4">
    <source>
        <dbReference type="ARBA" id="ARBA00022960"/>
    </source>
</evidence>
<dbReference type="OrthoDB" id="9778545at2"/>
<keyword evidence="4 7" id="KW-0133">Cell shape</keyword>
<organism evidence="11 12">
    <name type="scientific">Desulfuromonas soudanensis</name>
    <dbReference type="NCBI Taxonomy" id="1603606"/>
    <lineage>
        <taxon>Bacteria</taxon>
        <taxon>Pseudomonadati</taxon>
        <taxon>Thermodesulfobacteriota</taxon>
        <taxon>Desulfuromonadia</taxon>
        <taxon>Desulfuromonadales</taxon>
        <taxon>Desulfuromonadaceae</taxon>
        <taxon>Desulfuromonas</taxon>
    </lineage>
</organism>
<dbReference type="SUPFAM" id="SSF47090">
    <property type="entry name" value="PGBD-like"/>
    <property type="match status" value="1"/>
</dbReference>
<keyword evidence="5 7" id="KW-0573">Peptidoglycan synthesis</keyword>
<accession>A0A0M4DFE6</accession>
<dbReference type="Gene3D" id="2.40.440.10">
    <property type="entry name" value="L,D-transpeptidase catalytic domain-like"/>
    <property type="match status" value="1"/>
</dbReference>
<keyword evidence="3" id="KW-0808">Transferase</keyword>
<evidence type="ECO:0000256" key="7">
    <source>
        <dbReference type="PROSITE-ProRule" id="PRU01373"/>
    </source>
</evidence>
<comment type="similarity">
    <text evidence="2">Belongs to the YkuD family.</text>
</comment>
<dbReference type="RefSeq" id="WP_053549445.1">
    <property type="nucleotide sequence ID" value="NZ_CP010802.1"/>
</dbReference>
<dbReference type="CDD" id="cd16913">
    <property type="entry name" value="YkuD_like"/>
    <property type="match status" value="1"/>
</dbReference>
<feature type="signal peptide" evidence="9">
    <location>
        <begin position="1"/>
        <end position="24"/>
    </location>
</feature>
<dbReference type="GO" id="GO:0008360">
    <property type="term" value="P:regulation of cell shape"/>
    <property type="evidence" value="ECO:0007669"/>
    <property type="project" value="UniProtKB-UniRule"/>
</dbReference>
<feature type="domain" description="L,D-TPase catalytic" evidence="10">
    <location>
        <begin position="315"/>
        <end position="494"/>
    </location>
</feature>
<dbReference type="STRING" id="1603606.DSOUD_0425"/>
<dbReference type="InterPro" id="IPR038063">
    <property type="entry name" value="Transpep_catalytic_dom"/>
</dbReference>
<dbReference type="GO" id="GO:0071555">
    <property type="term" value="P:cell wall organization"/>
    <property type="evidence" value="ECO:0007669"/>
    <property type="project" value="UniProtKB-UniRule"/>
</dbReference>
<evidence type="ECO:0000256" key="5">
    <source>
        <dbReference type="ARBA" id="ARBA00022984"/>
    </source>
</evidence>
<feature type="region of interest" description="Disordered" evidence="8">
    <location>
        <begin position="550"/>
        <end position="577"/>
    </location>
</feature>
<comment type="pathway">
    <text evidence="1 7">Cell wall biogenesis; peptidoglycan biosynthesis.</text>
</comment>
<evidence type="ECO:0000313" key="11">
    <source>
        <dbReference type="EMBL" id="ALC15220.1"/>
    </source>
</evidence>
<dbReference type="PANTHER" id="PTHR41533:SF2">
    <property type="entry name" value="BLR7131 PROTEIN"/>
    <property type="match status" value="1"/>
</dbReference>
<dbReference type="InterPro" id="IPR036365">
    <property type="entry name" value="PGBD-like_sf"/>
</dbReference>
<evidence type="ECO:0000256" key="2">
    <source>
        <dbReference type="ARBA" id="ARBA00005992"/>
    </source>
</evidence>
<evidence type="ECO:0000256" key="9">
    <source>
        <dbReference type="SAM" id="SignalP"/>
    </source>
</evidence>
<dbReference type="InterPro" id="IPR045380">
    <property type="entry name" value="LD_TPept_scaffold_dom"/>
</dbReference>
<dbReference type="KEGG" id="des:DSOUD_0425"/>
<evidence type="ECO:0000256" key="3">
    <source>
        <dbReference type="ARBA" id="ARBA00022679"/>
    </source>
</evidence>
<keyword evidence="12" id="KW-1185">Reference proteome</keyword>
<feature type="compositionally biased region" description="Pro residues" evidence="8">
    <location>
        <begin position="554"/>
        <end position="570"/>
    </location>
</feature>
<dbReference type="Pfam" id="PF20142">
    <property type="entry name" value="Scaffold"/>
    <property type="match status" value="1"/>
</dbReference>
<dbReference type="PROSITE" id="PS52029">
    <property type="entry name" value="LD_TPASE"/>
    <property type="match status" value="1"/>
</dbReference>
<dbReference type="InterPro" id="IPR036366">
    <property type="entry name" value="PGBDSf"/>
</dbReference>
<feature type="chain" id="PRO_5005792209" evidence="9">
    <location>
        <begin position="25"/>
        <end position="577"/>
    </location>
</feature>
<dbReference type="GO" id="GO:0016740">
    <property type="term" value="F:transferase activity"/>
    <property type="evidence" value="ECO:0007669"/>
    <property type="project" value="UniProtKB-KW"/>
</dbReference>
<feature type="active site" description="Nucleophile" evidence="7">
    <location>
        <position position="468"/>
    </location>
</feature>
<reference evidence="11 12" key="1">
    <citation type="submission" date="2015-07" db="EMBL/GenBank/DDBJ databases">
        <title>Isolation and Genomic Characterization of a Novel Halophilic Metal-Reducing Deltaproteobacterium from the Deep Subsurface.</title>
        <authorList>
            <person name="Badalamenti J.P."/>
            <person name="Summers Z.M."/>
            <person name="Gralnick J.A."/>
            <person name="Bond D.R."/>
        </authorList>
    </citation>
    <scope>NUCLEOTIDE SEQUENCE [LARGE SCALE GENOMIC DNA]</scope>
    <source>
        <strain evidence="11 12">WTL</strain>
    </source>
</reference>
<dbReference type="PATRIC" id="fig|1603606.3.peg.461"/>
<evidence type="ECO:0000256" key="8">
    <source>
        <dbReference type="SAM" id="MobiDB-lite"/>
    </source>
</evidence>
<dbReference type="InterPro" id="IPR002477">
    <property type="entry name" value="Peptidoglycan-bd-like"/>
</dbReference>
<evidence type="ECO:0000256" key="1">
    <source>
        <dbReference type="ARBA" id="ARBA00004752"/>
    </source>
</evidence>
<dbReference type="InterPro" id="IPR005490">
    <property type="entry name" value="LD_TPept_cat_dom"/>
</dbReference>
<dbReference type="GO" id="GO:0004180">
    <property type="term" value="F:carboxypeptidase activity"/>
    <property type="evidence" value="ECO:0007669"/>
    <property type="project" value="UniProtKB-ARBA"/>
</dbReference>
<dbReference type="Pfam" id="PF03734">
    <property type="entry name" value="YkuD"/>
    <property type="match status" value="1"/>
</dbReference>
<proteinExistence type="inferred from homology"/>
<name>A0A0M4DFE6_9BACT</name>
<dbReference type="AlphaFoldDB" id="A0A0M4DFE6"/>
<sequence length="577" mass="65065">MGRYRAAIAGFILALATVVATATASDRSMNAALGLALQERFPLPFTVAANPSLPDAALQQFYFDRDDDPAWFTPAGLVPEAAILTERLSAAAEEGLCPDAYFLAEIEELREYAAETQSHRLIEDQRRLARLDLRLSEAFLTYAAHLIHGRVDPATVHRDWHANLRQVDLAGLLEFALAEGRMKTILDDLVPPHPGYRDLRRALADYRRISALGGWETLPGSVTLRPGDFDPRVPALRRRLAHSGDLGEGAGAETLYDAETAANLRNFQRRHGLSADGVLGPSTLEELNRPVEERIRQLEVNLERWRWLPKTLGERYIQVNIADLALSAVDKGQTVLTLPVVVGNAYRKTPVFSASLQYLVFAPYWFVPPTIFKVDKLPRLRADPDYLEKHHFEVVAADRRQALLPLEGINWKEVRAESFPGLLRQSPGPWNPLGRVKFIFPNPFAIYLHDTPDRHLFASERRAFSSGCIRVERPLELARLLLQDQRQGDPRRLLAAMEAEEPQRIDLLRPWPIHILYFTAWSDEEGEVNFRRDLYWRDLALEEALTTATAPRMAPAPPLAGLPESPPQPPTFFQVEH</sequence>
<keyword evidence="6 7" id="KW-0961">Cell wall biogenesis/degradation</keyword>
<gene>
    <name evidence="11" type="ORF">DSOUD_0425</name>
</gene>
<evidence type="ECO:0000313" key="12">
    <source>
        <dbReference type="Proteomes" id="UP000057158"/>
    </source>
</evidence>
<dbReference type="SUPFAM" id="SSF141523">
    <property type="entry name" value="L,D-transpeptidase catalytic domain-like"/>
    <property type="match status" value="1"/>
</dbReference>
<dbReference type="GO" id="GO:0009252">
    <property type="term" value="P:peptidoglycan biosynthetic process"/>
    <property type="evidence" value="ECO:0007669"/>
    <property type="project" value="UniProtKB-UniPathway"/>
</dbReference>
<dbReference type="PANTHER" id="PTHR41533">
    <property type="entry name" value="L,D-TRANSPEPTIDASE HI_1667-RELATED"/>
    <property type="match status" value="1"/>
</dbReference>
<keyword evidence="9" id="KW-0732">Signal</keyword>
<dbReference type="Proteomes" id="UP000057158">
    <property type="component" value="Chromosome"/>
</dbReference>
<evidence type="ECO:0000259" key="10">
    <source>
        <dbReference type="PROSITE" id="PS52029"/>
    </source>
</evidence>
<protein>
    <submittedName>
        <fullName evidence="11">Murein L,D-transpeptidase YcbB/YkuD</fullName>
    </submittedName>
</protein>
<dbReference type="Pfam" id="PF01471">
    <property type="entry name" value="PG_binding_1"/>
    <property type="match status" value="1"/>
</dbReference>
<dbReference type="Gene3D" id="1.10.101.10">
    <property type="entry name" value="PGBD-like superfamily/PGBD"/>
    <property type="match status" value="1"/>
</dbReference>